<dbReference type="Gene3D" id="3.30.70.270">
    <property type="match status" value="2"/>
</dbReference>
<dbReference type="GO" id="GO:0004523">
    <property type="term" value="F:RNA-DNA hybrid ribonuclease activity"/>
    <property type="evidence" value="ECO:0007669"/>
    <property type="project" value="UniProtKB-EC"/>
</dbReference>
<evidence type="ECO:0000256" key="3">
    <source>
        <dbReference type="ARBA" id="ARBA00023125"/>
    </source>
</evidence>
<dbReference type="PANTHER" id="PTHR35617">
    <property type="entry name" value="PHAGE_INTEGRASE DOMAIN-CONTAINING PROTEIN"/>
    <property type="match status" value="1"/>
</dbReference>
<sequence>MCVVCLGAEHAASALEGADCPHCEELPLRTLRSRKDLFEEGSFISVPQGAGPASAEAERVLHSWGSQLDLLEGMETGDPLSPSSPSRSAARSVGSEARSAATSSQGAGSSLLLSSSGEGDLEDVKTEPLPQSPQYEELLEVVTRAVAKLNISWPAEEESTPQRSKLDERFLQSKNPPPRRSLPFFPDLHDEISRSWVRPFSARLFVPASDYYGNVVGLDERAYKAMPRVEQTLASYLSPGEASSLKAPTLPSKPLRTTSALLGKGYTSAGQAGACLHTMSLLQAYQADLLKELAEGEKVDLEELRKTADLALRATKESARAVGRSMAAMVAAERHLWLTLSDMKEKDRVFLLDAPLESSGLFGDAVDSVVNRYQEARKQAAAFQKFLPRRSLAHVAAAHKQPQPCTSSSYHRGPLRRGPTCGSCFRLRGPRPKSGPDAKLGPLRAAPAGEEWVLPHYTVPTSPRCLRGVSLMFLPRLQNTAASDECMPWIFPPGLAAEPGRSSPPRGSLEQLVRQSPAGPSLQVSELAVQSTPEASLERLVPLVDYLAAWKLLPNVSAWVLRTVEKGYSIQFGAPPPPFDGVFPTVVGPEQALVMEQEVVTLLRKEAIEVVPLHVRESGFYSRYFIVPKKDGGLRPIIDLRRLNRSVMKLKFIMLTIKQVVSQIRGEAYQYRVLPFGLALSPRTFTKCVDAALVPLRLQGIRILNYIDDWLILAASESLAVQHRDVVLAHMKALGLRLNAKKSVLSPSQRTTYLGVVWDSTTMQARLSPARIESILAAVKRVKEGRSLTVKQFQQLLGLMAAASNVIPFGLLYMRPLQWWLKTKGFSPRGNPLCMIKVTRRGLRALDMWRKPWFLNLGPGVGSSLPPCLTSDRCIPHRLGGGHDGRHLSWHINCLEMLAVFRALKYFLPDLRDRHVLVRTDSTAVVYYINHQGGLRSRPLYKLAHQILVWSQDKLLSLRAVHIPGHLNVGADILSRQGPRPREWMLHPEVVKQIWRIFGSAQVDLFATRENAQCPLWFSLVHPAPLGLDAMAQTWPRLRLYAFPPIALLPGVLERVRRDGVSLLLVALHWPGRVWFSDLISLLDGSPWEIPVRRDLLSRGGYHLAPPPGAMEAVGVASEGAQLIASGLSTEVVETILQSRAPSTRKLYALKWKLFTSWCGEHQQDPANCPVGTVLEFLQARFSTGLAHSTLKVYVAAISAYHAPLGGMPVGKDPLVVRFLRGVLRLRPPTRPLVPTWDLAVVLEALCRPPFEPIDEIPDRLLIIKTALLLALTSLKRVGDLQALSVAPSHLEFAPGMTKAFLYPRPGYVPKVPTNTPQPVMLQAFCPPPFREPDQQKQNCICPVRALDAYVHRAALWRKSEQLFVCYGPPKKGRPATKQTISRWIVDAISTSYESSDLPSPMGLRAHSTRATAASKALMLGVPIQDICNAAGWSTPLTFVRFYNLDTRATPGSSVLVDFEVWWCGHLVPLAFSDAARVPEGERP</sequence>
<evidence type="ECO:0000256" key="2">
    <source>
        <dbReference type="ARBA" id="ARBA00012180"/>
    </source>
</evidence>
<feature type="region of interest" description="Disordered" evidence="5">
    <location>
        <begin position="155"/>
        <end position="178"/>
    </location>
</feature>
<accession>A0ABD0MTS8</accession>
<dbReference type="CDD" id="cd03714">
    <property type="entry name" value="RT_DIRS1"/>
    <property type="match status" value="1"/>
</dbReference>
<dbReference type="Gene3D" id="3.10.10.10">
    <property type="entry name" value="HIV Type 1 Reverse Transcriptase, subunit A, domain 1"/>
    <property type="match status" value="2"/>
</dbReference>
<dbReference type="InterPro" id="IPR000477">
    <property type="entry name" value="RT_dom"/>
</dbReference>
<dbReference type="InterPro" id="IPR013762">
    <property type="entry name" value="Integrase-like_cat_sf"/>
</dbReference>
<evidence type="ECO:0000313" key="7">
    <source>
        <dbReference type="EMBL" id="KAL0151518.1"/>
    </source>
</evidence>
<feature type="compositionally biased region" description="Low complexity" evidence="5">
    <location>
        <begin position="99"/>
        <end position="117"/>
    </location>
</feature>
<name>A0ABD0MTS8_CIRMR</name>
<dbReference type="PROSITE" id="PS50878">
    <property type="entry name" value="RT_POL"/>
    <property type="match status" value="1"/>
</dbReference>
<dbReference type="SUPFAM" id="SSF47823">
    <property type="entry name" value="lambda integrase-like, N-terminal domain"/>
    <property type="match status" value="1"/>
</dbReference>
<comment type="caution">
    <text evidence="7">The sequence shown here is derived from an EMBL/GenBank/DDBJ whole genome shotgun (WGS) entry which is preliminary data.</text>
</comment>
<dbReference type="EMBL" id="JAMKFB020000241">
    <property type="protein sequence ID" value="KAL0151518.1"/>
    <property type="molecule type" value="Genomic_DNA"/>
</dbReference>
<dbReference type="Pfam" id="PF00078">
    <property type="entry name" value="RVT_1"/>
    <property type="match status" value="1"/>
</dbReference>
<dbReference type="InterPro" id="IPR011010">
    <property type="entry name" value="DNA_brk_join_enz"/>
</dbReference>
<keyword evidence="8" id="KW-1185">Reference proteome</keyword>
<feature type="region of interest" description="Disordered" evidence="5">
    <location>
        <begin position="72"/>
        <end position="132"/>
    </location>
</feature>
<dbReference type="EC" id="3.1.26.4" evidence="2"/>
<evidence type="ECO:0000313" key="8">
    <source>
        <dbReference type="Proteomes" id="UP001529510"/>
    </source>
</evidence>
<dbReference type="Gene3D" id="1.10.443.10">
    <property type="entry name" value="Intergrase catalytic core"/>
    <property type="match status" value="1"/>
</dbReference>
<dbReference type="Gene3D" id="3.30.420.10">
    <property type="entry name" value="Ribonuclease H-like superfamily/Ribonuclease H"/>
    <property type="match status" value="1"/>
</dbReference>
<keyword evidence="3" id="KW-0238">DNA-binding</keyword>
<dbReference type="SUPFAM" id="SSF56349">
    <property type="entry name" value="DNA breaking-rejoining enzymes"/>
    <property type="match status" value="1"/>
</dbReference>
<dbReference type="Gene3D" id="1.10.150.130">
    <property type="match status" value="1"/>
</dbReference>
<dbReference type="SUPFAM" id="SSF56672">
    <property type="entry name" value="DNA/RNA polymerases"/>
    <property type="match status" value="1"/>
</dbReference>
<evidence type="ECO:0000256" key="5">
    <source>
        <dbReference type="SAM" id="MobiDB-lite"/>
    </source>
</evidence>
<dbReference type="InterPro" id="IPR043502">
    <property type="entry name" value="DNA/RNA_pol_sf"/>
</dbReference>
<evidence type="ECO:0000259" key="6">
    <source>
        <dbReference type="PROSITE" id="PS50878"/>
    </source>
</evidence>
<evidence type="ECO:0000256" key="1">
    <source>
        <dbReference type="ARBA" id="ARBA00010879"/>
    </source>
</evidence>
<dbReference type="InterPro" id="IPR036397">
    <property type="entry name" value="RNaseH_sf"/>
</dbReference>
<proteinExistence type="inferred from homology"/>
<dbReference type="Proteomes" id="UP001529510">
    <property type="component" value="Unassembled WGS sequence"/>
</dbReference>
<dbReference type="GO" id="GO:0003677">
    <property type="term" value="F:DNA binding"/>
    <property type="evidence" value="ECO:0007669"/>
    <property type="project" value="UniProtKB-KW"/>
</dbReference>
<dbReference type="PANTHER" id="PTHR35617:SF3">
    <property type="entry name" value="CORE-BINDING (CB) DOMAIN-CONTAINING PROTEIN"/>
    <property type="match status" value="1"/>
</dbReference>
<organism evidence="7 8">
    <name type="scientific">Cirrhinus mrigala</name>
    <name type="common">Mrigala</name>
    <dbReference type="NCBI Taxonomy" id="683832"/>
    <lineage>
        <taxon>Eukaryota</taxon>
        <taxon>Metazoa</taxon>
        <taxon>Chordata</taxon>
        <taxon>Craniata</taxon>
        <taxon>Vertebrata</taxon>
        <taxon>Euteleostomi</taxon>
        <taxon>Actinopterygii</taxon>
        <taxon>Neopterygii</taxon>
        <taxon>Teleostei</taxon>
        <taxon>Ostariophysi</taxon>
        <taxon>Cypriniformes</taxon>
        <taxon>Cyprinidae</taxon>
        <taxon>Labeoninae</taxon>
        <taxon>Labeonini</taxon>
        <taxon>Cirrhinus</taxon>
    </lineage>
</organism>
<dbReference type="InterPro" id="IPR043128">
    <property type="entry name" value="Rev_trsase/Diguanyl_cyclase"/>
</dbReference>
<dbReference type="GO" id="GO:0006310">
    <property type="term" value="P:DNA recombination"/>
    <property type="evidence" value="ECO:0007669"/>
    <property type="project" value="UniProtKB-KW"/>
</dbReference>
<protein>
    <recommendedName>
        <fullName evidence="2">ribonuclease H</fullName>
        <ecNumber evidence="2">3.1.26.4</ecNumber>
    </recommendedName>
</protein>
<feature type="non-terminal residue" evidence="7">
    <location>
        <position position="1484"/>
    </location>
</feature>
<comment type="similarity">
    <text evidence="1">Belongs to the beta type-B retroviral polymerase family. HERV class-II K(HML-2) pol subfamily.</text>
</comment>
<dbReference type="CDD" id="cd09275">
    <property type="entry name" value="RNase_HI_RT_DIRS1"/>
    <property type="match status" value="1"/>
</dbReference>
<dbReference type="InterPro" id="IPR010998">
    <property type="entry name" value="Integrase_recombinase_N"/>
</dbReference>
<gene>
    <name evidence="7" type="ORF">M9458_053170</name>
</gene>
<dbReference type="Gene3D" id="1.10.287.3160">
    <property type="match status" value="1"/>
</dbReference>
<evidence type="ECO:0000256" key="4">
    <source>
        <dbReference type="ARBA" id="ARBA00023172"/>
    </source>
</evidence>
<keyword evidence="4" id="KW-0233">DNA recombination</keyword>
<feature type="compositionally biased region" description="Low complexity" evidence="5">
    <location>
        <begin position="81"/>
        <end position="92"/>
    </location>
</feature>
<reference evidence="7 8" key="1">
    <citation type="submission" date="2024-05" db="EMBL/GenBank/DDBJ databases">
        <title>Genome sequencing and assembly of Indian major carp, Cirrhinus mrigala (Hamilton, 1822).</title>
        <authorList>
            <person name="Mohindra V."/>
            <person name="Chowdhury L.M."/>
            <person name="Lal K."/>
            <person name="Jena J.K."/>
        </authorList>
    </citation>
    <scope>NUCLEOTIDE SEQUENCE [LARGE SCALE GENOMIC DNA]</scope>
    <source>
        <strain evidence="7">CM1030</strain>
        <tissue evidence="7">Blood</tissue>
    </source>
</reference>
<feature type="domain" description="Reverse transcriptase" evidence="6">
    <location>
        <begin position="511"/>
        <end position="758"/>
    </location>
</feature>